<gene>
    <name evidence="2" type="ORF">PtA15_7A388</name>
</gene>
<feature type="compositionally biased region" description="Polar residues" evidence="1">
    <location>
        <begin position="93"/>
        <end position="105"/>
    </location>
</feature>
<evidence type="ECO:0000256" key="1">
    <source>
        <dbReference type="SAM" id="MobiDB-lite"/>
    </source>
</evidence>
<dbReference type="Proteomes" id="UP001164743">
    <property type="component" value="Chromosome 7A"/>
</dbReference>
<dbReference type="EMBL" id="CP110427">
    <property type="protein sequence ID" value="WAQ86660.1"/>
    <property type="molecule type" value="Genomic_DNA"/>
</dbReference>
<proteinExistence type="predicted"/>
<accession>A0ABY7CSC4</accession>
<protein>
    <submittedName>
        <fullName evidence="2">Uncharacterized protein</fullName>
    </submittedName>
</protein>
<reference evidence="2" key="1">
    <citation type="submission" date="2022-10" db="EMBL/GenBank/DDBJ databases">
        <title>Puccinia triticina Genome sequencing and assembly.</title>
        <authorList>
            <person name="Li C."/>
        </authorList>
    </citation>
    <scope>NUCLEOTIDE SEQUENCE</scope>
    <source>
        <strain evidence="2">Pt15</strain>
    </source>
</reference>
<feature type="compositionally biased region" description="Basic and acidic residues" evidence="1">
    <location>
        <begin position="143"/>
        <end position="157"/>
    </location>
</feature>
<feature type="region of interest" description="Disordered" evidence="1">
    <location>
        <begin position="1"/>
        <end position="184"/>
    </location>
</feature>
<feature type="compositionally biased region" description="Polar residues" evidence="1">
    <location>
        <begin position="49"/>
        <end position="66"/>
    </location>
</feature>
<evidence type="ECO:0000313" key="2">
    <source>
        <dbReference type="EMBL" id="WAQ86660.1"/>
    </source>
</evidence>
<feature type="compositionally biased region" description="Polar residues" evidence="1">
    <location>
        <begin position="160"/>
        <end position="177"/>
    </location>
</feature>
<organism evidence="2 3">
    <name type="scientific">Puccinia triticina</name>
    <dbReference type="NCBI Taxonomy" id="208348"/>
    <lineage>
        <taxon>Eukaryota</taxon>
        <taxon>Fungi</taxon>
        <taxon>Dikarya</taxon>
        <taxon>Basidiomycota</taxon>
        <taxon>Pucciniomycotina</taxon>
        <taxon>Pucciniomycetes</taxon>
        <taxon>Pucciniales</taxon>
        <taxon>Pucciniaceae</taxon>
        <taxon>Puccinia</taxon>
    </lineage>
</organism>
<keyword evidence="3" id="KW-1185">Reference proteome</keyword>
<name>A0ABY7CSC4_9BASI</name>
<dbReference type="GeneID" id="77811883"/>
<evidence type="ECO:0000313" key="3">
    <source>
        <dbReference type="Proteomes" id="UP001164743"/>
    </source>
</evidence>
<feature type="compositionally biased region" description="Polar residues" evidence="1">
    <location>
        <begin position="1"/>
        <end position="10"/>
    </location>
</feature>
<dbReference type="RefSeq" id="XP_053022215.1">
    <property type="nucleotide sequence ID" value="XM_053170988.1"/>
</dbReference>
<feature type="compositionally biased region" description="Basic and acidic residues" evidence="1">
    <location>
        <begin position="107"/>
        <end position="124"/>
    </location>
</feature>
<sequence>MYPNNKSPPQKCTFHHLPEKAPKPCKQKSTKASQKKATQDKAAHKKKTSTGAVQVNQTSAAASQDVPTPGGAAEQQPSAGAVLDEDESAENALENQSSAEDNNLASDFKKPPKALIDRRPRPPTEEQEEEPGFLDLLFGAAMEPKDAKFIPDTRTHEWGGQSTQDNIPDQLGPNWQSAGDAREQ</sequence>